<dbReference type="Proteomes" id="UP001190700">
    <property type="component" value="Unassembled WGS sequence"/>
</dbReference>
<name>A0AAE0EVN8_9CHLO</name>
<comment type="caution">
    <text evidence="2">The sequence shown here is derived from an EMBL/GenBank/DDBJ whole genome shotgun (WGS) entry which is preliminary data.</text>
</comment>
<gene>
    <name evidence="2" type="ORF">CYMTET_49572</name>
</gene>
<organism evidence="2 3">
    <name type="scientific">Cymbomonas tetramitiformis</name>
    <dbReference type="NCBI Taxonomy" id="36881"/>
    <lineage>
        <taxon>Eukaryota</taxon>
        <taxon>Viridiplantae</taxon>
        <taxon>Chlorophyta</taxon>
        <taxon>Pyramimonadophyceae</taxon>
        <taxon>Pyramimonadales</taxon>
        <taxon>Pyramimonadaceae</taxon>
        <taxon>Cymbomonas</taxon>
    </lineage>
</organism>
<evidence type="ECO:0000313" key="3">
    <source>
        <dbReference type="Proteomes" id="UP001190700"/>
    </source>
</evidence>
<protein>
    <submittedName>
        <fullName evidence="2">Uncharacterized protein</fullName>
    </submittedName>
</protein>
<evidence type="ECO:0000313" key="2">
    <source>
        <dbReference type="EMBL" id="KAK3240595.1"/>
    </source>
</evidence>
<reference evidence="2 3" key="1">
    <citation type="journal article" date="2015" name="Genome Biol. Evol.">
        <title>Comparative Genomics of a Bacterivorous Green Alga Reveals Evolutionary Causalities and Consequences of Phago-Mixotrophic Mode of Nutrition.</title>
        <authorList>
            <person name="Burns J.A."/>
            <person name="Paasch A."/>
            <person name="Narechania A."/>
            <person name="Kim E."/>
        </authorList>
    </citation>
    <scope>NUCLEOTIDE SEQUENCE [LARGE SCALE GENOMIC DNA]</scope>
    <source>
        <strain evidence="2 3">PLY_AMNH</strain>
    </source>
</reference>
<evidence type="ECO:0000256" key="1">
    <source>
        <dbReference type="SAM" id="MobiDB-lite"/>
    </source>
</evidence>
<proteinExistence type="predicted"/>
<dbReference type="AlphaFoldDB" id="A0AAE0EVN8"/>
<dbReference type="EMBL" id="LGRX02033596">
    <property type="protein sequence ID" value="KAK3240595.1"/>
    <property type="molecule type" value="Genomic_DNA"/>
</dbReference>
<sequence>MLASKPEVVVATPPATSSLSAVAMRATEVERCQTDAMLVTGREISAEDAQCLTYFKQLLRDGSVKFESKELVLCASPSPKRPGEASAVDSEAKKSKTQAL</sequence>
<accession>A0AAE0EVN8</accession>
<feature type="region of interest" description="Disordered" evidence="1">
    <location>
        <begin position="77"/>
        <end position="100"/>
    </location>
</feature>
<keyword evidence="3" id="KW-1185">Reference proteome</keyword>